<organism evidence="1 2">
    <name type="scientific">Folsomia candida</name>
    <name type="common">Springtail</name>
    <dbReference type="NCBI Taxonomy" id="158441"/>
    <lineage>
        <taxon>Eukaryota</taxon>
        <taxon>Metazoa</taxon>
        <taxon>Ecdysozoa</taxon>
        <taxon>Arthropoda</taxon>
        <taxon>Hexapoda</taxon>
        <taxon>Collembola</taxon>
        <taxon>Entomobryomorpha</taxon>
        <taxon>Isotomoidea</taxon>
        <taxon>Isotomidae</taxon>
        <taxon>Proisotominae</taxon>
        <taxon>Folsomia</taxon>
    </lineage>
</organism>
<protein>
    <submittedName>
        <fullName evidence="1">Uncharacterized protein</fullName>
    </submittedName>
</protein>
<dbReference type="AlphaFoldDB" id="A0A226DDS6"/>
<proteinExistence type="predicted"/>
<gene>
    <name evidence="1" type="ORF">Fcan01_22115</name>
</gene>
<keyword evidence="2" id="KW-1185">Reference proteome</keyword>
<evidence type="ECO:0000313" key="2">
    <source>
        <dbReference type="Proteomes" id="UP000198287"/>
    </source>
</evidence>
<dbReference type="Proteomes" id="UP000198287">
    <property type="component" value="Unassembled WGS sequence"/>
</dbReference>
<comment type="caution">
    <text evidence="1">The sequence shown here is derived from an EMBL/GenBank/DDBJ whole genome shotgun (WGS) entry which is preliminary data.</text>
</comment>
<evidence type="ECO:0000313" key="1">
    <source>
        <dbReference type="EMBL" id="OXA43270.1"/>
    </source>
</evidence>
<sequence>IVIPCRSCVTNGRRYLSHIYEKSLHEEIVGEVVNEIIQLRGPLLDGNHVVCAGWNCFREELRRKIVPRIVYLEGIEKSETSLMKQILQYNKNLSIRHSIQLRRSEGSFFDGNGHPLLSKPKRRSGVVRNYNTYEWEEVLSVNTAGYNFITCWSETPFTFQLLIPPFQTECWIAVCLTATILTLLIVEYVKFLYPNLQGPFSAQLLIIAAFFEKSLPWPKTLLCSTSFRISMGIFSVVSIVLTQGYVGVLITALSSAFPPTRVTTFDKLTTPVCNYDTRNLTGSNRCPSHIWVDTEFEQLFGSRPFSDVTDFKIFSTRNPVGLNVTTEYEYRWSGHNFFSGVVAYMKGSIDGFELSPTSAKQLKMYSVASKVFLSTNRLDILLYSLLHPNHFYDVGYNGDMWPILIPDKVKIVNELMKCNRVIWADEVEIIQDAYEQLARYVPIDYTK</sequence>
<feature type="non-terminal residue" evidence="1">
    <location>
        <position position="1"/>
    </location>
</feature>
<name>A0A226DDS6_FOLCA</name>
<dbReference type="EMBL" id="LNIX01000023">
    <property type="protein sequence ID" value="OXA43270.1"/>
    <property type="molecule type" value="Genomic_DNA"/>
</dbReference>
<reference evidence="1 2" key="1">
    <citation type="submission" date="2015-12" db="EMBL/GenBank/DDBJ databases">
        <title>The genome of Folsomia candida.</title>
        <authorList>
            <person name="Faddeeva A."/>
            <person name="Derks M.F."/>
            <person name="Anvar Y."/>
            <person name="Smit S."/>
            <person name="Van Straalen N."/>
            <person name="Roelofs D."/>
        </authorList>
    </citation>
    <scope>NUCLEOTIDE SEQUENCE [LARGE SCALE GENOMIC DNA]</scope>
    <source>
        <strain evidence="1 2">VU population</strain>
        <tissue evidence="1">Whole body</tissue>
    </source>
</reference>
<accession>A0A226DDS6</accession>